<keyword evidence="4" id="KW-0676">Redox-active center</keyword>
<dbReference type="CDD" id="cd02966">
    <property type="entry name" value="TlpA_like_family"/>
    <property type="match status" value="1"/>
</dbReference>
<comment type="subcellular location">
    <subcellularLocation>
        <location evidence="1">Cell envelope</location>
    </subcellularLocation>
</comment>
<evidence type="ECO:0000256" key="1">
    <source>
        <dbReference type="ARBA" id="ARBA00004196"/>
    </source>
</evidence>
<keyword evidence="2" id="KW-0201">Cytochrome c-type biogenesis</keyword>
<dbReference type="Pfam" id="PF14289">
    <property type="entry name" value="DUF4369"/>
    <property type="match status" value="1"/>
</dbReference>
<dbReference type="InterPro" id="IPR000866">
    <property type="entry name" value="AhpC/TSA"/>
</dbReference>
<organism evidence="8 9">
    <name type="scientific">Marivirga arenosa</name>
    <dbReference type="NCBI Taxonomy" id="3059076"/>
    <lineage>
        <taxon>Bacteria</taxon>
        <taxon>Pseudomonadati</taxon>
        <taxon>Bacteroidota</taxon>
        <taxon>Cytophagia</taxon>
        <taxon>Cytophagales</taxon>
        <taxon>Marivirgaceae</taxon>
        <taxon>Marivirga</taxon>
    </lineage>
</organism>
<dbReference type="Gene3D" id="3.40.30.10">
    <property type="entry name" value="Glutaredoxin"/>
    <property type="match status" value="1"/>
</dbReference>
<feature type="chain" id="PRO_5041267410" evidence="6">
    <location>
        <begin position="30"/>
        <end position="378"/>
    </location>
</feature>
<dbReference type="GO" id="GO:0030313">
    <property type="term" value="C:cell envelope"/>
    <property type="evidence" value="ECO:0007669"/>
    <property type="project" value="UniProtKB-SubCell"/>
</dbReference>
<dbReference type="InterPro" id="IPR050553">
    <property type="entry name" value="Thioredoxin_ResA/DsbE_sf"/>
</dbReference>
<feature type="domain" description="Thioredoxin" evidence="7">
    <location>
        <begin position="235"/>
        <end position="377"/>
    </location>
</feature>
<dbReference type="RefSeq" id="WP_308357633.1">
    <property type="nucleotide sequence ID" value="NZ_CP129970.2"/>
</dbReference>
<evidence type="ECO:0000256" key="2">
    <source>
        <dbReference type="ARBA" id="ARBA00022748"/>
    </source>
</evidence>
<dbReference type="AlphaFoldDB" id="A0AA51R7B7"/>
<keyword evidence="6" id="KW-0732">Signal</keyword>
<keyword evidence="3" id="KW-1015">Disulfide bond</keyword>
<evidence type="ECO:0000256" key="3">
    <source>
        <dbReference type="ARBA" id="ARBA00023157"/>
    </source>
</evidence>
<evidence type="ECO:0000256" key="5">
    <source>
        <dbReference type="SAM" id="Coils"/>
    </source>
</evidence>
<evidence type="ECO:0000313" key="8">
    <source>
        <dbReference type="EMBL" id="WMN07477.1"/>
    </source>
</evidence>
<dbReference type="InterPro" id="IPR013766">
    <property type="entry name" value="Thioredoxin_domain"/>
</dbReference>
<dbReference type="InterPro" id="IPR036249">
    <property type="entry name" value="Thioredoxin-like_sf"/>
</dbReference>
<dbReference type="PROSITE" id="PS51352">
    <property type="entry name" value="THIOREDOXIN_2"/>
    <property type="match status" value="1"/>
</dbReference>
<name>A0AA51R7B7_9BACT</name>
<reference evidence="8" key="1">
    <citation type="submission" date="2023-08" db="EMBL/GenBank/DDBJ databases">
        <title>Comparative genomics and taxonomic characterization of three novel marine species of genus Marivirga.</title>
        <authorList>
            <person name="Muhammad N."/>
            <person name="Kim S.-G."/>
        </authorList>
    </citation>
    <scope>NUCLEOTIDE SEQUENCE [LARGE SCALE GENOMIC DNA]</scope>
    <source>
        <strain evidence="8">ABR2-2</strain>
    </source>
</reference>
<dbReference type="InterPro" id="IPR025380">
    <property type="entry name" value="DUF4369"/>
</dbReference>
<sequence>MRNILKNSAIALVASLLMFSCGSSNEDKAGTTISGTVENPQDQGVITLAKISAGKREVLDTLYLDANNTFETTVETQGPEFYQLNFFNAQVATLIVDSEDLEVIADGSSRNGKLEISGSKDMEYMEQLQDIMKKQNEEVQKINQEFMAARNAKDDEKMKNIQDDFLLMQEKKKEDIKKKVEEMLPSLAAIQAMNFFNPNDDFQFMKDVADRIAEAHPNSEMASFYKKQMDEMAKISVGAQAPNFTMPNTEGEEVSLSDFKGDYVLVDFWAAWCKPCRAENPNIVEAYNKYKDQGFQILGVSLDKKREDWLKAIEQDNLDWTQVSELKYWQTPIVQEYKINGIPFSLLLDPEGKIVAKNLRGERLHEKLAEIYGDKPAS</sequence>
<dbReference type="GO" id="GO:0016491">
    <property type="term" value="F:oxidoreductase activity"/>
    <property type="evidence" value="ECO:0007669"/>
    <property type="project" value="InterPro"/>
</dbReference>
<dbReference type="Pfam" id="PF00578">
    <property type="entry name" value="AhpC-TSA"/>
    <property type="match status" value="1"/>
</dbReference>
<keyword evidence="5" id="KW-0175">Coiled coil</keyword>
<dbReference type="Proteomes" id="UP001244443">
    <property type="component" value="Chromosome"/>
</dbReference>
<dbReference type="PANTHER" id="PTHR42852">
    <property type="entry name" value="THIOL:DISULFIDE INTERCHANGE PROTEIN DSBE"/>
    <property type="match status" value="1"/>
</dbReference>
<dbReference type="SUPFAM" id="SSF52833">
    <property type="entry name" value="Thioredoxin-like"/>
    <property type="match status" value="1"/>
</dbReference>
<dbReference type="GO" id="GO:0017004">
    <property type="term" value="P:cytochrome complex assembly"/>
    <property type="evidence" value="ECO:0007669"/>
    <property type="project" value="UniProtKB-KW"/>
</dbReference>
<evidence type="ECO:0000256" key="6">
    <source>
        <dbReference type="SAM" id="SignalP"/>
    </source>
</evidence>
<feature type="signal peptide" evidence="6">
    <location>
        <begin position="1"/>
        <end position="29"/>
    </location>
</feature>
<keyword evidence="9" id="KW-1185">Reference proteome</keyword>
<dbReference type="PROSITE" id="PS51257">
    <property type="entry name" value="PROKAR_LIPOPROTEIN"/>
    <property type="match status" value="1"/>
</dbReference>
<dbReference type="GO" id="GO:0016209">
    <property type="term" value="F:antioxidant activity"/>
    <property type="evidence" value="ECO:0007669"/>
    <property type="project" value="InterPro"/>
</dbReference>
<evidence type="ECO:0000256" key="4">
    <source>
        <dbReference type="ARBA" id="ARBA00023284"/>
    </source>
</evidence>
<proteinExistence type="predicted"/>
<evidence type="ECO:0000313" key="9">
    <source>
        <dbReference type="Proteomes" id="UP001244443"/>
    </source>
</evidence>
<protein>
    <submittedName>
        <fullName evidence="8">TlpA disulfide reductase family protein</fullName>
    </submittedName>
</protein>
<accession>A0AA51R7B7</accession>
<evidence type="ECO:0000259" key="7">
    <source>
        <dbReference type="PROSITE" id="PS51352"/>
    </source>
</evidence>
<gene>
    <name evidence="8" type="ORF">QYS48_28885</name>
</gene>
<feature type="coiled-coil region" evidence="5">
    <location>
        <begin position="125"/>
        <end position="152"/>
    </location>
</feature>
<dbReference type="PANTHER" id="PTHR42852:SF6">
    <property type="entry name" value="THIOL:DISULFIDE INTERCHANGE PROTEIN DSBE"/>
    <property type="match status" value="1"/>
</dbReference>
<dbReference type="EMBL" id="CP129970">
    <property type="protein sequence ID" value="WMN07477.1"/>
    <property type="molecule type" value="Genomic_DNA"/>
</dbReference>